<reference evidence="2" key="1">
    <citation type="submission" date="2017-07" db="EMBL/GenBank/DDBJ databases">
        <title>Taro Niue Genome Assembly and Annotation.</title>
        <authorList>
            <person name="Atibalentja N."/>
            <person name="Keating K."/>
            <person name="Fields C.J."/>
        </authorList>
    </citation>
    <scope>NUCLEOTIDE SEQUENCE</scope>
    <source>
        <strain evidence="2">Niue_2</strain>
        <tissue evidence="2">Leaf</tissue>
    </source>
</reference>
<name>A0A843VJ94_COLES</name>
<dbReference type="AlphaFoldDB" id="A0A843VJ94"/>
<evidence type="ECO:0000313" key="3">
    <source>
        <dbReference type="Proteomes" id="UP000652761"/>
    </source>
</evidence>
<proteinExistence type="predicted"/>
<sequence length="99" mass="11067">KNFCNDPTFWTLARDPKVRIVTYGSEDSEGYKSSQHSLSLLLTAHGATAAFVNRLTLSSRDYEPLDEESRGVSLANKAQSGLPVPHRQSIRNSKNKKLY</sequence>
<protein>
    <submittedName>
        <fullName evidence="2">Uncharacterized protein</fullName>
    </submittedName>
</protein>
<dbReference type="Proteomes" id="UP000652761">
    <property type="component" value="Unassembled WGS sequence"/>
</dbReference>
<evidence type="ECO:0000256" key="1">
    <source>
        <dbReference type="SAM" id="MobiDB-lite"/>
    </source>
</evidence>
<accession>A0A843VJ94</accession>
<organism evidence="2 3">
    <name type="scientific">Colocasia esculenta</name>
    <name type="common">Wild taro</name>
    <name type="synonym">Arum esculentum</name>
    <dbReference type="NCBI Taxonomy" id="4460"/>
    <lineage>
        <taxon>Eukaryota</taxon>
        <taxon>Viridiplantae</taxon>
        <taxon>Streptophyta</taxon>
        <taxon>Embryophyta</taxon>
        <taxon>Tracheophyta</taxon>
        <taxon>Spermatophyta</taxon>
        <taxon>Magnoliopsida</taxon>
        <taxon>Liliopsida</taxon>
        <taxon>Araceae</taxon>
        <taxon>Aroideae</taxon>
        <taxon>Colocasieae</taxon>
        <taxon>Colocasia</taxon>
    </lineage>
</organism>
<feature type="non-terminal residue" evidence="2">
    <location>
        <position position="99"/>
    </location>
</feature>
<dbReference type="EMBL" id="NMUH01001681">
    <property type="protein sequence ID" value="MQL94487.1"/>
    <property type="molecule type" value="Genomic_DNA"/>
</dbReference>
<gene>
    <name evidence="2" type="ORF">Taro_027140</name>
</gene>
<comment type="caution">
    <text evidence="2">The sequence shown here is derived from an EMBL/GenBank/DDBJ whole genome shotgun (WGS) entry which is preliminary data.</text>
</comment>
<evidence type="ECO:0000313" key="2">
    <source>
        <dbReference type="EMBL" id="MQL94487.1"/>
    </source>
</evidence>
<keyword evidence="3" id="KW-1185">Reference proteome</keyword>
<feature type="region of interest" description="Disordered" evidence="1">
    <location>
        <begin position="66"/>
        <end position="99"/>
    </location>
</feature>